<sequence length="235" mass="26144">MNSTGDYEYPAYDYDFEDYAYDFLAKWDIICAVLSSTIIVIGVLGNLLTVLVFLTRERRKSNIGIYLSALAIADILVLTLPAMEFWLILVLHRFIRHSSDFLCKLLPYVTFVLPCVSAWILVAVSMDRMLRVCAPLKMNVLSKPKHAILVVAAVTVTVSAIFLPLIPGCVLERFGNISTCHLHKSIITAKALSDLSMAFLFAAPFLIMLINNSIILVKVAGCAERYCGKSRESDT</sequence>
<evidence type="ECO:0000256" key="8">
    <source>
        <dbReference type="SAM" id="Phobius"/>
    </source>
</evidence>
<proteinExistence type="predicted"/>
<feature type="transmembrane region" description="Helical" evidence="8">
    <location>
        <begin position="27"/>
        <end position="54"/>
    </location>
</feature>
<organism evidence="10 11">
    <name type="scientific">Mya arenaria</name>
    <name type="common">Soft-shell clam</name>
    <dbReference type="NCBI Taxonomy" id="6604"/>
    <lineage>
        <taxon>Eukaryota</taxon>
        <taxon>Metazoa</taxon>
        <taxon>Spiralia</taxon>
        <taxon>Lophotrochozoa</taxon>
        <taxon>Mollusca</taxon>
        <taxon>Bivalvia</taxon>
        <taxon>Autobranchia</taxon>
        <taxon>Heteroconchia</taxon>
        <taxon>Euheterodonta</taxon>
        <taxon>Imparidentia</taxon>
        <taxon>Neoheterodontei</taxon>
        <taxon>Myida</taxon>
        <taxon>Myoidea</taxon>
        <taxon>Myidae</taxon>
        <taxon>Mya</taxon>
    </lineage>
</organism>
<evidence type="ECO:0000256" key="3">
    <source>
        <dbReference type="ARBA" id="ARBA00022989"/>
    </source>
</evidence>
<accession>A0ABY7D9Y4</accession>
<evidence type="ECO:0000259" key="9">
    <source>
        <dbReference type="PROSITE" id="PS50262"/>
    </source>
</evidence>
<keyword evidence="6" id="KW-0675">Receptor</keyword>
<name>A0ABY7D9Y4_MYAAR</name>
<reference evidence="10" key="1">
    <citation type="submission" date="2022-11" db="EMBL/GenBank/DDBJ databases">
        <title>Centuries of genome instability and evolution in soft-shell clam transmissible cancer (bioRxiv).</title>
        <authorList>
            <person name="Hart S.F.M."/>
            <person name="Yonemitsu M.A."/>
            <person name="Giersch R.M."/>
            <person name="Beal B.F."/>
            <person name="Arriagada G."/>
            <person name="Davis B.W."/>
            <person name="Ostrander E.A."/>
            <person name="Goff S.P."/>
            <person name="Metzger M.J."/>
        </authorList>
    </citation>
    <scope>NUCLEOTIDE SEQUENCE</scope>
    <source>
        <strain evidence="10">MELC-2E11</strain>
        <tissue evidence="10">Siphon/mantle</tissue>
    </source>
</reference>
<dbReference type="PROSITE" id="PS50262">
    <property type="entry name" value="G_PROTEIN_RECEP_F1_2"/>
    <property type="match status" value="1"/>
</dbReference>
<dbReference type="PANTHER" id="PTHR24243:SF208">
    <property type="entry name" value="PYROKININ-1 RECEPTOR"/>
    <property type="match status" value="1"/>
</dbReference>
<evidence type="ECO:0000313" key="10">
    <source>
        <dbReference type="EMBL" id="WAQ94462.1"/>
    </source>
</evidence>
<dbReference type="SUPFAM" id="SSF81321">
    <property type="entry name" value="Family A G protein-coupled receptor-like"/>
    <property type="match status" value="1"/>
</dbReference>
<feature type="non-terminal residue" evidence="10">
    <location>
        <position position="235"/>
    </location>
</feature>
<evidence type="ECO:0000313" key="11">
    <source>
        <dbReference type="Proteomes" id="UP001164746"/>
    </source>
</evidence>
<keyword evidence="5 8" id="KW-0472">Membrane</keyword>
<keyword evidence="3 8" id="KW-1133">Transmembrane helix</keyword>
<evidence type="ECO:0000256" key="6">
    <source>
        <dbReference type="ARBA" id="ARBA00023170"/>
    </source>
</evidence>
<dbReference type="Pfam" id="PF00001">
    <property type="entry name" value="7tm_1"/>
    <property type="match status" value="1"/>
</dbReference>
<protein>
    <submittedName>
        <fullName evidence="10">CCKAR-like protein</fullName>
    </submittedName>
</protein>
<keyword evidence="11" id="KW-1185">Reference proteome</keyword>
<evidence type="ECO:0000256" key="4">
    <source>
        <dbReference type="ARBA" id="ARBA00023040"/>
    </source>
</evidence>
<feature type="transmembrane region" description="Helical" evidence="8">
    <location>
        <begin position="147"/>
        <end position="166"/>
    </location>
</feature>
<dbReference type="Gene3D" id="1.20.1070.10">
    <property type="entry name" value="Rhodopsin 7-helix transmembrane proteins"/>
    <property type="match status" value="1"/>
</dbReference>
<dbReference type="PANTHER" id="PTHR24243">
    <property type="entry name" value="G-PROTEIN COUPLED RECEPTOR"/>
    <property type="match status" value="1"/>
</dbReference>
<comment type="subcellular location">
    <subcellularLocation>
        <location evidence="1">Membrane</location>
        <topology evidence="1">Multi-pass membrane protein</topology>
    </subcellularLocation>
</comment>
<dbReference type="Proteomes" id="UP001164746">
    <property type="component" value="Chromosome 1"/>
</dbReference>
<feature type="transmembrane region" description="Helical" evidence="8">
    <location>
        <begin position="108"/>
        <end position="126"/>
    </location>
</feature>
<dbReference type="CDD" id="cd00637">
    <property type="entry name" value="7tm_classA_rhodopsin-like"/>
    <property type="match status" value="1"/>
</dbReference>
<keyword evidence="7" id="KW-0807">Transducer</keyword>
<keyword evidence="2 8" id="KW-0812">Transmembrane</keyword>
<feature type="transmembrane region" description="Helical" evidence="8">
    <location>
        <begin position="198"/>
        <end position="221"/>
    </location>
</feature>
<evidence type="ECO:0000256" key="2">
    <source>
        <dbReference type="ARBA" id="ARBA00022692"/>
    </source>
</evidence>
<dbReference type="InterPro" id="IPR017452">
    <property type="entry name" value="GPCR_Rhodpsn_7TM"/>
</dbReference>
<evidence type="ECO:0000256" key="1">
    <source>
        <dbReference type="ARBA" id="ARBA00004141"/>
    </source>
</evidence>
<keyword evidence="4" id="KW-0297">G-protein coupled receptor</keyword>
<feature type="domain" description="G-protein coupled receptors family 1 profile" evidence="9">
    <location>
        <begin position="45"/>
        <end position="235"/>
    </location>
</feature>
<dbReference type="InterPro" id="IPR000276">
    <property type="entry name" value="GPCR_Rhodpsn"/>
</dbReference>
<evidence type="ECO:0000256" key="5">
    <source>
        <dbReference type="ARBA" id="ARBA00023136"/>
    </source>
</evidence>
<gene>
    <name evidence="10" type="ORF">MAR_006933</name>
</gene>
<dbReference type="PRINTS" id="PR00237">
    <property type="entry name" value="GPCRRHODOPSN"/>
</dbReference>
<feature type="transmembrane region" description="Helical" evidence="8">
    <location>
        <begin position="66"/>
        <end position="88"/>
    </location>
</feature>
<evidence type="ECO:0000256" key="7">
    <source>
        <dbReference type="ARBA" id="ARBA00023224"/>
    </source>
</evidence>
<dbReference type="EMBL" id="CP111012">
    <property type="protein sequence ID" value="WAQ94462.1"/>
    <property type="molecule type" value="Genomic_DNA"/>
</dbReference>